<evidence type="ECO:0000313" key="7">
    <source>
        <dbReference type="Proteomes" id="UP000248066"/>
    </source>
</evidence>
<dbReference type="Gene3D" id="1.20.120.1630">
    <property type="match status" value="1"/>
</dbReference>
<organism evidence="6 7">
    <name type="scientific">Alteribacter lacisalsi</name>
    <dbReference type="NCBI Taxonomy" id="2045244"/>
    <lineage>
        <taxon>Bacteria</taxon>
        <taxon>Bacillati</taxon>
        <taxon>Bacillota</taxon>
        <taxon>Bacilli</taxon>
        <taxon>Bacillales</taxon>
        <taxon>Bacillaceae</taxon>
        <taxon>Alteribacter</taxon>
    </lineage>
</organism>
<evidence type="ECO:0000256" key="2">
    <source>
        <dbReference type="ARBA" id="ARBA00022692"/>
    </source>
</evidence>
<dbReference type="GO" id="GO:0004671">
    <property type="term" value="F:protein C-terminal S-isoprenylcysteine carboxyl O-methyltransferase activity"/>
    <property type="evidence" value="ECO:0007669"/>
    <property type="project" value="InterPro"/>
</dbReference>
<keyword evidence="3 5" id="KW-1133">Transmembrane helix</keyword>
<comment type="subcellular location">
    <subcellularLocation>
        <location evidence="1">Membrane</location>
        <topology evidence="1">Multi-pass membrane protein</topology>
    </subcellularLocation>
</comment>
<proteinExistence type="predicted"/>
<dbReference type="InterPro" id="IPR007269">
    <property type="entry name" value="ICMT_MeTrfase"/>
</dbReference>
<dbReference type="Pfam" id="PF04140">
    <property type="entry name" value="ICMT"/>
    <property type="match status" value="1"/>
</dbReference>
<dbReference type="PANTHER" id="PTHR43847:SF1">
    <property type="entry name" value="BLL3993 PROTEIN"/>
    <property type="match status" value="1"/>
</dbReference>
<dbReference type="EMBL" id="PDOF01000002">
    <property type="protein sequence ID" value="PYZ97002.1"/>
    <property type="molecule type" value="Genomic_DNA"/>
</dbReference>
<dbReference type="InterPro" id="IPR052527">
    <property type="entry name" value="Metal_cation-efflux_comp"/>
</dbReference>
<feature type="transmembrane region" description="Helical" evidence="5">
    <location>
        <begin position="121"/>
        <end position="153"/>
    </location>
</feature>
<name>A0A2W0HJ26_9BACI</name>
<comment type="caution">
    <text evidence="6">The sequence shown here is derived from an EMBL/GenBank/DDBJ whole genome shotgun (WGS) entry which is preliminary data.</text>
</comment>
<evidence type="ECO:0008006" key="8">
    <source>
        <dbReference type="Google" id="ProtNLM"/>
    </source>
</evidence>
<dbReference type="PANTHER" id="PTHR43847">
    <property type="entry name" value="BLL3993 PROTEIN"/>
    <property type="match status" value="1"/>
</dbReference>
<sequence length="175" mass="20165">MLFWTLLGIVIVQRGVELAVARQNERWMRSRGAREFGRGHYKWIVLLHAGFFLFLMSEVALFGRAPAAWWPIPAIVFVLAQAGRIWALTSLGRYWNTKIIVLPEAELVRRGPYRWISHPNYVIVALEIIAIPLLFQAWITCALFTTLNAWLLLKVRIPEEERALAWAQNKEGSPT</sequence>
<evidence type="ECO:0000256" key="5">
    <source>
        <dbReference type="SAM" id="Phobius"/>
    </source>
</evidence>
<feature type="transmembrane region" description="Helical" evidence="5">
    <location>
        <begin position="43"/>
        <end position="61"/>
    </location>
</feature>
<evidence type="ECO:0000256" key="3">
    <source>
        <dbReference type="ARBA" id="ARBA00022989"/>
    </source>
</evidence>
<evidence type="ECO:0000256" key="1">
    <source>
        <dbReference type="ARBA" id="ARBA00004141"/>
    </source>
</evidence>
<protein>
    <recommendedName>
        <fullName evidence="8">Isoprenylcysteine carboxyl methyltransferase</fullName>
    </recommendedName>
</protein>
<feature type="transmembrane region" description="Helical" evidence="5">
    <location>
        <begin position="68"/>
        <end position="87"/>
    </location>
</feature>
<keyword evidence="7" id="KW-1185">Reference proteome</keyword>
<dbReference type="Proteomes" id="UP000248066">
    <property type="component" value="Unassembled WGS sequence"/>
</dbReference>
<dbReference type="GO" id="GO:0016020">
    <property type="term" value="C:membrane"/>
    <property type="evidence" value="ECO:0007669"/>
    <property type="project" value="UniProtKB-SubCell"/>
</dbReference>
<gene>
    <name evidence="6" type="ORF">CR205_12600</name>
</gene>
<accession>A0A2W0HJ26</accession>
<keyword evidence="4 5" id="KW-0472">Membrane</keyword>
<reference evidence="6 7" key="1">
    <citation type="submission" date="2017-10" db="EMBL/GenBank/DDBJ databases">
        <title>Bacillus sp. nov., a halophilic bacterium isolated from a Yangshapao Lake.</title>
        <authorList>
            <person name="Wang H."/>
        </authorList>
    </citation>
    <scope>NUCLEOTIDE SEQUENCE [LARGE SCALE GENOMIC DNA]</scope>
    <source>
        <strain evidence="6 7">YSP-3</strain>
    </source>
</reference>
<keyword evidence="2 5" id="KW-0812">Transmembrane</keyword>
<dbReference type="OrthoDB" id="7203053at2"/>
<dbReference type="AlphaFoldDB" id="A0A2W0HJ26"/>
<evidence type="ECO:0000313" key="6">
    <source>
        <dbReference type="EMBL" id="PYZ97002.1"/>
    </source>
</evidence>
<evidence type="ECO:0000256" key="4">
    <source>
        <dbReference type="ARBA" id="ARBA00023136"/>
    </source>
</evidence>